<keyword evidence="3" id="KW-1185">Reference proteome</keyword>
<keyword evidence="1" id="KW-1133">Transmembrane helix</keyword>
<evidence type="ECO:0000256" key="1">
    <source>
        <dbReference type="SAM" id="Phobius"/>
    </source>
</evidence>
<name>A0A919RIZ0_9ACTN</name>
<comment type="caution">
    <text evidence="2">The sequence shown here is derived from an EMBL/GenBank/DDBJ whole genome shotgun (WGS) entry which is preliminary data.</text>
</comment>
<keyword evidence="1" id="KW-0812">Transmembrane</keyword>
<reference evidence="2" key="1">
    <citation type="submission" date="2021-01" db="EMBL/GenBank/DDBJ databases">
        <title>Whole genome shotgun sequence of Sinosporangium siamense NBRC 109515.</title>
        <authorList>
            <person name="Komaki H."/>
            <person name="Tamura T."/>
        </authorList>
    </citation>
    <scope>NUCLEOTIDE SEQUENCE</scope>
    <source>
        <strain evidence="2">NBRC 109515</strain>
    </source>
</reference>
<accession>A0A919RIZ0</accession>
<protein>
    <submittedName>
        <fullName evidence="2">Uncharacterized protein</fullName>
    </submittedName>
</protein>
<organism evidence="2 3">
    <name type="scientific">Sinosporangium siamense</name>
    <dbReference type="NCBI Taxonomy" id="1367973"/>
    <lineage>
        <taxon>Bacteria</taxon>
        <taxon>Bacillati</taxon>
        <taxon>Actinomycetota</taxon>
        <taxon>Actinomycetes</taxon>
        <taxon>Streptosporangiales</taxon>
        <taxon>Streptosporangiaceae</taxon>
        <taxon>Sinosporangium</taxon>
    </lineage>
</organism>
<evidence type="ECO:0000313" key="3">
    <source>
        <dbReference type="Proteomes" id="UP000606172"/>
    </source>
</evidence>
<dbReference type="AlphaFoldDB" id="A0A919RIZ0"/>
<gene>
    <name evidence="2" type="ORF">Ssi02_29700</name>
</gene>
<feature type="transmembrane region" description="Helical" evidence="1">
    <location>
        <begin position="20"/>
        <end position="39"/>
    </location>
</feature>
<dbReference type="Proteomes" id="UP000606172">
    <property type="component" value="Unassembled WGS sequence"/>
</dbReference>
<proteinExistence type="predicted"/>
<dbReference type="EMBL" id="BOOW01000018">
    <property type="protein sequence ID" value="GII92739.1"/>
    <property type="molecule type" value="Genomic_DNA"/>
</dbReference>
<keyword evidence="1" id="KW-0472">Membrane</keyword>
<evidence type="ECO:0000313" key="2">
    <source>
        <dbReference type="EMBL" id="GII92739.1"/>
    </source>
</evidence>
<sequence>MSRDRLGGAALARCKTSLPVPLFPVLFVMARGLPMYVLLRRRTKGPSSAIGTAAVAKVLTCPLMALRIPRAADHRCEDVKA</sequence>